<dbReference type="Proteomes" id="UP001198200">
    <property type="component" value="Unassembled WGS sequence"/>
</dbReference>
<gene>
    <name evidence="3" type="ORF">LKD48_11830</name>
</gene>
<reference evidence="3 4" key="1">
    <citation type="submission" date="2021-10" db="EMBL/GenBank/DDBJ databases">
        <title>Anaerobic single-cell dispensing facilitates the cultivation of human gut bacteria.</title>
        <authorList>
            <person name="Afrizal A."/>
        </authorList>
    </citation>
    <scope>NUCLEOTIDE SEQUENCE [LARGE SCALE GENOMIC DNA]</scope>
    <source>
        <strain evidence="3 4">CLA-AA-H224</strain>
    </source>
</reference>
<evidence type="ECO:0000256" key="1">
    <source>
        <dbReference type="SAM" id="Coils"/>
    </source>
</evidence>
<evidence type="ECO:0000256" key="2">
    <source>
        <dbReference type="SAM" id="MobiDB-lite"/>
    </source>
</evidence>
<evidence type="ECO:0000313" key="4">
    <source>
        <dbReference type="Proteomes" id="UP001198200"/>
    </source>
</evidence>
<dbReference type="InterPro" id="IPR008912">
    <property type="entry name" value="Uncharacterised_CoxE"/>
</dbReference>
<sequence length="545" mass="63251">MQKDILDFLSEFAVFLQDHKFAVSESALAHLLRSVEAAGVDITEEDEMLSALSVCLAKTGEQVAKMKALFREFLSKKTIPQREEQKEKEKQEKRKELDLFVSDAQKQLENLKKQKERIRKNLIQKAHENEPKPKVSRKAQTQLKKLSETKTKSQKQIEQAKKMLLGELPWDEKQAGCLYQTLMKQAEKSLYDGDLEQADAMMDISKELSSAITKRQKNMAELESAISQAQEETDQQIKKLQRQMKDEQRRYEDTCRELDRAFEQMKRGMDSSNDSLIIKSSSMIHRADFIGGGSIQTMNAEFVRLSEKPFKKLTEAEKNQMREYLRQNLLAFKTRMTRNINSKRRLSLNLEETMRESIRTCGQPINLIYKQPRRSKADLVLILDVSGSCKDASEMMLTFIGLLKEAFPRGCSAFAFVNSLYDISRVYDTEYVDNAAKQILTMIPRSGQYSNYERPLRSMWKEYRNRISNDSMIIFIGDARNNKNDAGENYIKNICRKAKCAYWLNTDDRKKWDQGDSIASVYGHYAAMYEIRNIRQLLGFLSEMK</sequence>
<dbReference type="Gene3D" id="3.40.50.410">
    <property type="entry name" value="von Willebrand factor, type A domain"/>
    <property type="match status" value="1"/>
</dbReference>
<evidence type="ECO:0000313" key="3">
    <source>
        <dbReference type="EMBL" id="MCC2222315.1"/>
    </source>
</evidence>
<accession>A0AAE3E5N6</accession>
<dbReference type="RefSeq" id="WP_308732090.1">
    <property type="nucleotide sequence ID" value="NZ_JAJEQN010000031.1"/>
</dbReference>
<dbReference type="AlphaFoldDB" id="A0AAE3E5N6"/>
<keyword evidence="4" id="KW-1185">Reference proteome</keyword>
<dbReference type="EMBL" id="JAJEQN010000031">
    <property type="protein sequence ID" value="MCC2222315.1"/>
    <property type="molecule type" value="Genomic_DNA"/>
</dbReference>
<feature type="region of interest" description="Disordered" evidence="2">
    <location>
        <begin position="125"/>
        <end position="153"/>
    </location>
</feature>
<proteinExistence type="predicted"/>
<feature type="coiled-coil region" evidence="1">
    <location>
        <begin position="212"/>
        <end position="264"/>
    </location>
</feature>
<dbReference type="SUPFAM" id="SSF53300">
    <property type="entry name" value="vWA-like"/>
    <property type="match status" value="1"/>
</dbReference>
<keyword evidence="1" id="KW-0175">Coiled coil</keyword>
<organism evidence="3 4">
    <name type="scientific">Anthropogastromicrobium aceti</name>
    <dbReference type="NCBI Taxonomy" id="2981768"/>
    <lineage>
        <taxon>Bacteria</taxon>
        <taxon>Bacillati</taxon>
        <taxon>Bacillota</taxon>
        <taxon>Clostridia</taxon>
        <taxon>Lachnospirales</taxon>
        <taxon>Lachnospiraceae</taxon>
        <taxon>Anthropogastromicrobium</taxon>
    </lineage>
</organism>
<comment type="caution">
    <text evidence="3">The sequence shown here is derived from an EMBL/GenBank/DDBJ whole genome shotgun (WGS) entry which is preliminary data.</text>
</comment>
<dbReference type="InterPro" id="IPR036465">
    <property type="entry name" value="vWFA_dom_sf"/>
</dbReference>
<name>A0AAE3E5N6_9FIRM</name>
<dbReference type="Pfam" id="PF05762">
    <property type="entry name" value="VWA_CoxE"/>
    <property type="match status" value="1"/>
</dbReference>
<protein>
    <submittedName>
        <fullName evidence="3">VWA domain-containing protein</fullName>
    </submittedName>
</protein>
<dbReference type="PANTHER" id="PTHR39338">
    <property type="entry name" value="BLL5662 PROTEIN-RELATED"/>
    <property type="match status" value="1"/>
</dbReference>